<name>A0ABV0UIU4_9TELE</name>
<accession>A0ABV0UIU4</accession>
<keyword evidence="2" id="KW-1185">Reference proteome</keyword>
<dbReference type="Proteomes" id="UP001482620">
    <property type="component" value="Unassembled WGS sequence"/>
</dbReference>
<comment type="caution">
    <text evidence="1">The sequence shown here is derived from an EMBL/GenBank/DDBJ whole genome shotgun (WGS) entry which is preliminary data.</text>
</comment>
<organism evidence="1 2">
    <name type="scientific">Ilyodon furcidens</name>
    <name type="common">goldbreast splitfin</name>
    <dbReference type="NCBI Taxonomy" id="33524"/>
    <lineage>
        <taxon>Eukaryota</taxon>
        <taxon>Metazoa</taxon>
        <taxon>Chordata</taxon>
        <taxon>Craniata</taxon>
        <taxon>Vertebrata</taxon>
        <taxon>Euteleostomi</taxon>
        <taxon>Actinopterygii</taxon>
        <taxon>Neopterygii</taxon>
        <taxon>Teleostei</taxon>
        <taxon>Neoteleostei</taxon>
        <taxon>Acanthomorphata</taxon>
        <taxon>Ovalentaria</taxon>
        <taxon>Atherinomorphae</taxon>
        <taxon>Cyprinodontiformes</taxon>
        <taxon>Goodeidae</taxon>
        <taxon>Ilyodon</taxon>
    </lineage>
</organism>
<gene>
    <name evidence="1" type="ORF">ILYODFUR_013427</name>
</gene>
<sequence length="102" mass="11487">MLTQIHNAEREYERKAPSETALTLDKLGIHSPFWTFYYAMSNSYSTHKHVMEAAHSGCVVFFHVSLFSVSNKQAGALCQIETDVCELCLQAQTSLNMRLNSA</sequence>
<protein>
    <submittedName>
        <fullName evidence="1">Uncharacterized protein</fullName>
    </submittedName>
</protein>
<dbReference type="EMBL" id="JAHRIQ010070602">
    <property type="protein sequence ID" value="MEQ2244078.1"/>
    <property type="molecule type" value="Genomic_DNA"/>
</dbReference>
<proteinExistence type="predicted"/>
<evidence type="ECO:0000313" key="1">
    <source>
        <dbReference type="EMBL" id="MEQ2244078.1"/>
    </source>
</evidence>
<evidence type="ECO:0000313" key="2">
    <source>
        <dbReference type="Proteomes" id="UP001482620"/>
    </source>
</evidence>
<reference evidence="1 2" key="1">
    <citation type="submission" date="2021-06" db="EMBL/GenBank/DDBJ databases">
        <authorList>
            <person name="Palmer J.M."/>
        </authorList>
    </citation>
    <scope>NUCLEOTIDE SEQUENCE [LARGE SCALE GENOMIC DNA]</scope>
    <source>
        <strain evidence="2">if_2019</strain>
        <tissue evidence="1">Muscle</tissue>
    </source>
</reference>